<accession>A0A1I6AD22</accession>
<feature type="transmembrane region" description="Helical" evidence="1">
    <location>
        <begin position="20"/>
        <end position="37"/>
    </location>
</feature>
<gene>
    <name evidence="2" type="ORF">SAMN05421853_11777</name>
</gene>
<keyword evidence="3" id="KW-1185">Reference proteome</keyword>
<keyword evidence="1" id="KW-0812">Transmembrane</keyword>
<name>A0A1I6AD22_9RHOB</name>
<dbReference type="EMBL" id="FOXV01000017">
    <property type="protein sequence ID" value="SFQ66636.1"/>
    <property type="molecule type" value="Genomic_DNA"/>
</dbReference>
<proteinExistence type="predicted"/>
<organism evidence="2 3">
    <name type="scientific">Roseivivax halotolerans</name>
    <dbReference type="NCBI Taxonomy" id="93684"/>
    <lineage>
        <taxon>Bacteria</taxon>
        <taxon>Pseudomonadati</taxon>
        <taxon>Pseudomonadota</taxon>
        <taxon>Alphaproteobacteria</taxon>
        <taxon>Rhodobacterales</taxon>
        <taxon>Roseobacteraceae</taxon>
        <taxon>Roseivivax</taxon>
    </lineage>
</organism>
<keyword evidence="1" id="KW-0472">Membrane</keyword>
<dbReference type="AlphaFoldDB" id="A0A1I6AD22"/>
<keyword evidence="1" id="KW-1133">Transmembrane helix</keyword>
<evidence type="ECO:0000313" key="3">
    <source>
        <dbReference type="Proteomes" id="UP000243106"/>
    </source>
</evidence>
<dbReference type="Proteomes" id="UP000243106">
    <property type="component" value="Unassembled WGS sequence"/>
</dbReference>
<dbReference type="STRING" id="93684.SAMN05421853_11777"/>
<reference evidence="3" key="1">
    <citation type="submission" date="2016-10" db="EMBL/GenBank/DDBJ databases">
        <authorList>
            <person name="Varghese N."/>
            <person name="Submissions S."/>
        </authorList>
    </citation>
    <scope>NUCLEOTIDE SEQUENCE [LARGE SCALE GENOMIC DNA]</scope>
    <source>
        <strain evidence="3">JCM 10271</strain>
    </source>
</reference>
<sequence length="41" mass="4587">MIGAQTANARSQLINHVRDVVFVLVFASQLFGLLYLVPAQW</sequence>
<evidence type="ECO:0000256" key="1">
    <source>
        <dbReference type="SAM" id="Phobius"/>
    </source>
</evidence>
<protein>
    <submittedName>
        <fullName evidence="2">Uncharacterized protein</fullName>
    </submittedName>
</protein>
<evidence type="ECO:0000313" key="2">
    <source>
        <dbReference type="EMBL" id="SFQ66636.1"/>
    </source>
</evidence>